<reference evidence="14" key="1">
    <citation type="journal article" date="2013" name="Mol. Phylogenet. Evol.">
        <title>Mitogenomic analysis of decapod crustacean phylogeny corroborates traditional views on their relationships.</title>
        <authorList>
            <person name="Shen H."/>
            <person name="Braband A."/>
            <person name="Scholtz G."/>
        </authorList>
    </citation>
    <scope>NUCLEOTIDE SEQUENCE</scope>
</reference>
<dbReference type="RefSeq" id="YP_007317341.1">
    <property type="nucleotide sequence ID" value="NC_020022.1"/>
</dbReference>
<dbReference type="GO" id="GO:0015078">
    <property type="term" value="F:proton transmembrane transporter activity"/>
    <property type="evidence" value="ECO:0007669"/>
    <property type="project" value="InterPro"/>
</dbReference>
<evidence type="ECO:0000256" key="9">
    <source>
        <dbReference type="ARBA" id="ARBA00023065"/>
    </source>
</evidence>
<name>L0E906_SCYLT</name>
<gene>
    <name evidence="14" type="primary">ATP8</name>
</gene>
<accession>L0E906</accession>
<dbReference type="Pfam" id="PF00895">
    <property type="entry name" value="ATP-synt_8"/>
    <property type="match status" value="1"/>
</dbReference>
<sequence length="52" mass="6294">MPQMAPLFWLILFFVFLASLLCFSIMNYFMITQEKPFTLSSQILIKQNSWKW</sequence>
<keyword evidence="11 13" id="KW-0472">Membrane</keyword>
<dbReference type="AlphaFoldDB" id="L0E906"/>
<dbReference type="CTD" id="4509"/>
<protein>
    <recommendedName>
        <fullName evidence="12">ATP synthase complex subunit 8</fullName>
    </recommendedName>
</protein>
<dbReference type="GO" id="GO:0031966">
    <property type="term" value="C:mitochondrial membrane"/>
    <property type="evidence" value="ECO:0007669"/>
    <property type="project" value="UniProtKB-SubCell"/>
</dbReference>
<dbReference type="GO" id="GO:0045259">
    <property type="term" value="C:proton-transporting ATP synthase complex"/>
    <property type="evidence" value="ECO:0007669"/>
    <property type="project" value="UniProtKB-KW"/>
</dbReference>
<evidence type="ECO:0000256" key="13">
    <source>
        <dbReference type="SAM" id="Phobius"/>
    </source>
</evidence>
<keyword evidence="7 12" id="KW-0375">Hydrogen ion transport</keyword>
<dbReference type="GO" id="GO:0015986">
    <property type="term" value="P:proton motive force-driven ATP synthesis"/>
    <property type="evidence" value="ECO:0007669"/>
    <property type="project" value="InterPro"/>
</dbReference>
<evidence type="ECO:0000256" key="3">
    <source>
        <dbReference type="ARBA" id="ARBA00011291"/>
    </source>
</evidence>
<keyword evidence="10 12" id="KW-0496">Mitochondrion</keyword>
<comment type="subcellular location">
    <subcellularLocation>
        <location evidence="1 12">Mitochondrion membrane</location>
        <topology evidence="1 12">Single-pass membrane protein</topology>
    </subcellularLocation>
</comment>
<evidence type="ECO:0000256" key="10">
    <source>
        <dbReference type="ARBA" id="ARBA00023128"/>
    </source>
</evidence>
<evidence type="ECO:0000256" key="4">
    <source>
        <dbReference type="ARBA" id="ARBA00022448"/>
    </source>
</evidence>
<dbReference type="EMBL" id="KC107814">
    <property type="protein sequence ID" value="AGA56118.1"/>
    <property type="molecule type" value="Genomic_DNA"/>
</dbReference>
<evidence type="ECO:0000256" key="2">
    <source>
        <dbReference type="ARBA" id="ARBA00008892"/>
    </source>
</evidence>
<keyword evidence="8 13" id="KW-1133">Transmembrane helix</keyword>
<evidence type="ECO:0000256" key="1">
    <source>
        <dbReference type="ARBA" id="ARBA00004304"/>
    </source>
</evidence>
<keyword evidence="6 12" id="KW-0812">Transmembrane</keyword>
<organism evidence="14">
    <name type="scientific">Scyllarides latus</name>
    <name type="common">Mediterranean slipper lobster</name>
    <name type="synonym">Scyllarus latus</name>
    <dbReference type="NCBI Taxonomy" id="204053"/>
    <lineage>
        <taxon>Eukaryota</taxon>
        <taxon>Metazoa</taxon>
        <taxon>Ecdysozoa</taxon>
        <taxon>Arthropoda</taxon>
        <taxon>Crustacea</taxon>
        <taxon>Multicrustacea</taxon>
        <taxon>Malacostraca</taxon>
        <taxon>Eumalacostraca</taxon>
        <taxon>Eucarida</taxon>
        <taxon>Decapoda</taxon>
        <taxon>Pleocyemata</taxon>
        <taxon>Achelata</taxon>
        <taxon>Palinuroidea</taxon>
        <taxon>Scyllaridae</taxon>
        <taxon>Scyllarides</taxon>
    </lineage>
</organism>
<comment type="similarity">
    <text evidence="2 12">Belongs to the ATPase protein 8 family.</text>
</comment>
<evidence type="ECO:0000256" key="12">
    <source>
        <dbReference type="RuleBase" id="RU003661"/>
    </source>
</evidence>
<evidence type="ECO:0000256" key="5">
    <source>
        <dbReference type="ARBA" id="ARBA00022547"/>
    </source>
</evidence>
<evidence type="ECO:0000256" key="7">
    <source>
        <dbReference type="ARBA" id="ARBA00022781"/>
    </source>
</evidence>
<keyword evidence="4 12" id="KW-0813">Transport</keyword>
<dbReference type="InterPro" id="IPR001421">
    <property type="entry name" value="ATP8_metazoa"/>
</dbReference>
<evidence type="ECO:0000256" key="6">
    <source>
        <dbReference type="ARBA" id="ARBA00022692"/>
    </source>
</evidence>
<dbReference type="GeneID" id="14411969"/>
<keyword evidence="5 12" id="KW-0138">CF(0)</keyword>
<evidence type="ECO:0000256" key="11">
    <source>
        <dbReference type="ARBA" id="ARBA00023136"/>
    </source>
</evidence>
<proteinExistence type="inferred from homology"/>
<geneLocation type="mitochondrion" evidence="14"/>
<evidence type="ECO:0000256" key="8">
    <source>
        <dbReference type="ARBA" id="ARBA00022989"/>
    </source>
</evidence>
<feature type="transmembrane region" description="Helical" evidence="13">
    <location>
        <begin position="6"/>
        <end position="29"/>
    </location>
</feature>
<keyword evidence="9 12" id="KW-0406">Ion transport</keyword>
<evidence type="ECO:0000313" key="14">
    <source>
        <dbReference type="EMBL" id="AGA56118.1"/>
    </source>
</evidence>
<comment type="subunit">
    <text evidence="3">F-type ATPases have 2 components, CF(1) - the catalytic core - and CF(0) - the membrane proton channel.</text>
</comment>